<evidence type="ECO:0000256" key="2">
    <source>
        <dbReference type="ARBA" id="ARBA00023002"/>
    </source>
</evidence>
<evidence type="ECO:0000313" key="4">
    <source>
        <dbReference type="EMBL" id="CUU55271.1"/>
    </source>
</evidence>
<dbReference type="InterPro" id="IPR036250">
    <property type="entry name" value="AcylCo_DH-like_C"/>
</dbReference>
<sequence length="355" mass="37642">MNTGVMNTELSEEAVEFGRTALRAFEAAGGDQLVQDAEREPARRVELVEPVLDELGAWELDPRGGADELEAAAALCKSAGWWALPYPVAERLCRPTDGPGSGGSTDGLVVIAGSEPGPRTGPGPAAPVAGLGPRWSTVTLDGRRGLATAAEPVGSPRYTAFVTELIPDPTSAPEVSAGPAADEPVDGLADLALGLVLPCWTLLGMLDRAMELARAHVLAREQFGQPLARFQGVQFQLTDAEVERVGVEELAKYALWAVATGRPEAVDDALALRLAALEAADLVFRVTHQLHGAMGFCDETTLSWISRYSQPLRRLPLGQAATRDHLTRRIGRIGLAGPFATQAVSSVARFEGQQR</sequence>
<dbReference type="InterPro" id="IPR050741">
    <property type="entry name" value="Acyl-CoA_dehydrogenase"/>
</dbReference>
<reference evidence="5" key="1">
    <citation type="submission" date="2015-11" db="EMBL/GenBank/DDBJ databases">
        <authorList>
            <person name="Varghese N."/>
        </authorList>
    </citation>
    <scope>NUCLEOTIDE SEQUENCE [LARGE SCALE GENOMIC DNA]</scope>
    <source>
        <strain evidence="5">DSM 45899</strain>
    </source>
</reference>
<dbReference type="GO" id="GO:0033539">
    <property type="term" value="P:fatty acid beta-oxidation using acyl-CoA dehydrogenase"/>
    <property type="evidence" value="ECO:0007669"/>
    <property type="project" value="TreeGrafter"/>
</dbReference>
<keyword evidence="2" id="KW-0560">Oxidoreductase</keyword>
<dbReference type="SUPFAM" id="SSF47203">
    <property type="entry name" value="Acyl-CoA dehydrogenase C-terminal domain-like"/>
    <property type="match status" value="1"/>
</dbReference>
<feature type="domain" description="Acyl-CoA dehydrogenase/oxidase C-terminal" evidence="3">
    <location>
        <begin position="199"/>
        <end position="310"/>
    </location>
</feature>
<evidence type="ECO:0000256" key="1">
    <source>
        <dbReference type="ARBA" id="ARBA00022630"/>
    </source>
</evidence>
<organism evidence="4 5">
    <name type="scientific">Parafrankia irregularis</name>
    <dbReference type="NCBI Taxonomy" id="795642"/>
    <lineage>
        <taxon>Bacteria</taxon>
        <taxon>Bacillati</taxon>
        <taxon>Actinomycetota</taxon>
        <taxon>Actinomycetes</taxon>
        <taxon>Frankiales</taxon>
        <taxon>Frankiaceae</taxon>
        <taxon>Parafrankia</taxon>
    </lineage>
</organism>
<protein>
    <submittedName>
        <fullName evidence="4">Acyl-CoA dehydrogenase, C-terminal domain</fullName>
    </submittedName>
</protein>
<dbReference type="Gene3D" id="1.20.140.10">
    <property type="entry name" value="Butyryl-CoA Dehydrogenase, subunit A, domain 3"/>
    <property type="match status" value="1"/>
</dbReference>
<gene>
    <name evidence="4" type="ORF">Ga0074812_104352</name>
</gene>
<dbReference type="Pfam" id="PF00441">
    <property type="entry name" value="Acyl-CoA_dh_1"/>
    <property type="match status" value="1"/>
</dbReference>
<dbReference type="InterPro" id="IPR009075">
    <property type="entry name" value="AcylCo_DH/oxidase_C"/>
</dbReference>
<dbReference type="AlphaFoldDB" id="A0A0S4QIB6"/>
<dbReference type="GO" id="GO:0005737">
    <property type="term" value="C:cytoplasm"/>
    <property type="evidence" value="ECO:0007669"/>
    <property type="project" value="TreeGrafter"/>
</dbReference>
<dbReference type="EMBL" id="FAOZ01000004">
    <property type="protein sequence ID" value="CUU55271.1"/>
    <property type="molecule type" value="Genomic_DNA"/>
</dbReference>
<dbReference type="GO" id="GO:0003995">
    <property type="term" value="F:acyl-CoA dehydrogenase activity"/>
    <property type="evidence" value="ECO:0007669"/>
    <property type="project" value="TreeGrafter"/>
</dbReference>
<accession>A0A0S4QIB6</accession>
<name>A0A0S4QIB6_9ACTN</name>
<evidence type="ECO:0000259" key="3">
    <source>
        <dbReference type="Pfam" id="PF00441"/>
    </source>
</evidence>
<dbReference type="PANTHER" id="PTHR48083">
    <property type="entry name" value="MEDIUM-CHAIN SPECIFIC ACYL-COA DEHYDROGENASE, MITOCHONDRIAL-RELATED"/>
    <property type="match status" value="1"/>
</dbReference>
<keyword evidence="1" id="KW-0285">Flavoprotein</keyword>
<keyword evidence="5" id="KW-1185">Reference proteome</keyword>
<dbReference type="Proteomes" id="UP000198802">
    <property type="component" value="Unassembled WGS sequence"/>
</dbReference>
<proteinExistence type="predicted"/>
<evidence type="ECO:0000313" key="5">
    <source>
        <dbReference type="Proteomes" id="UP000198802"/>
    </source>
</evidence>